<dbReference type="AlphaFoldDB" id="A0A9P0MUH5"/>
<reference evidence="2" key="1">
    <citation type="submission" date="2022-01" db="EMBL/GenBank/DDBJ databases">
        <authorList>
            <person name="King R."/>
        </authorList>
    </citation>
    <scope>NUCLEOTIDE SEQUENCE</scope>
</reference>
<protein>
    <submittedName>
        <fullName evidence="2">Uncharacterized protein</fullName>
    </submittedName>
</protein>
<dbReference type="EMBL" id="OV725082">
    <property type="protein sequence ID" value="CAH1405519.1"/>
    <property type="molecule type" value="Genomic_DNA"/>
</dbReference>
<evidence type="ECO:0000256" key="1">
    <source>
        <dbReference type="SAM" id="MobiDB-lite"/>
    </source>
</evidence>
<evidence type="ECO:0000313" key="3">
    <source>
        <dbReference type="Proteomes" id="UP001152798"/>
    </source>
</evidence>
<accession>A0A9P0MUH5</accession>
<proteinExistence type="predicted"/>
<name>A0A9P0MUH5_NEZVI</name>
<evidence type="ECO:0000313" key="2">
    <source>
        <dbReference type="EMBL" id="CAH1405519.1"/>
    </source>
</evidence>
<sequence length="75" mass="8307">MKGRSGRWIGRSGPISCPSTSTDSIHITGLLHSLDEDDLGVLEAELQKLLERGYGWNHPHTQCILQGLLYDFQTG</sequence>
<keyword evidence="3" id="KW-1185">Reference proteome</keyword>
<feature type="region of interest" description="Disordered" evidence="1">
    <location>
        <begin position="1"/>
        <end position="21"/>
    </location>
</feature>
<gene>
    <name evidence="2" type="ORF">NEZAVI_LOCUS13714</name>
</gene>
<organism evidence="2 3">
    <name type="scientific">Nezara viridula</name>
    <name type="common">Southern green stink bug</name>
    <name type="synonym">Cimex viridulus</name>
    <dbReference type="NCBI Taxonomy" id="85310"/>
    <lineage>
        <taxon>Eukaryota</taxon>
        <taxon>Metazoa</taxon>
        <taxon>Ecdysozoa</taxon>
        <taxon>Arthropoda</taxon>
        <taxon>Hexapoda</taxon>
        <taxon>Insecta</taxon>
        <taxon>Pterygota</taxon>
        <taxon>Neoptera</taxon>
        <taxon>Paraneoptera</taxon>
        <taxon>Hemiptera</taxon>
        <taxon>Heteroptera</taxon>
        <taxon>Panheteroptera</taxon>
        <taxon>Pentatomomorpha</taxon>
        <taxon>Pentatomoidea</taxon>
        <taxon>Pentatomidae</taxon>
        <taxon>Pentatominae</taxon>
        <taxon>Nezara</taxon>
    </lineage>
</organism>
<dbReference type="Proteomes" id="UP001152798">
    <property type="component" value="Chromosome 6"/>
</dbReference>